<dbReference type="InterPro" id="IPR027268">
    <property type="entry name" value="Peptidase_M4/M1_CTD_sf"/>
</dbReference>
<dbReference type="InterPro" id="IPR036034">
    <property type="entry name" value="PDZ_sf"/>
</dbReference>
<organism evidence="2 3">
    <name type="scientific">Ideonella livida</name>
    <dbReference type="NCBI Taxonomy" id="2707176"/>
    <lineage>
        <taxon>Bacteria</taxon>
        <taxon>Pseudomonadati</taxon>
        <taxon>Pseudomonadota</taxon>
        <taxon>Betaproteobacteria</taxon>
        <taxon>Burkholderiales</taxon>
        <taxon>Sphaerotilaceae</taxon>
        <taxon>Ideonella</taxon>
    </lineage>
</organism>
<evidence type="ECO:0000313" key="2">
    <source>
        <dbReference type="EMBL" id="NDY91547.1"/>
    </source>
</evidence>
<dbReference type="PROSITE" id="PS50106">
    <property type="entry name" value="PDZ"/>
    <property type="match status" value="1"/>
</dbReference>
<dbReference type="Proteomes" id="UP000484255">
    <property type="component" value="Unassembled WGS sequence"/>
</dbReference>
<keyword evidence="3" id="KW-1185">Reference proteome</keyword>
<gene>
    <name evidence="2" type="ORF">G3A44_10145</name>
</gene>
<dbReference type="Pfam" id="PF00595">
    <property type="entry name" value="PDZ"/>
    <property type="match status" value="1"/>
</dbReference>
<dbReference type="Gene3D" id="2.60.40.3650">
    <property type="match status" value="1"/>
</dbReference>
<dbReference type="SUPFAM" id="SSF55486">
    <property type="entry name" value="Metalloproteases ('zincins'), catalytic domain"/>
    <property type="match status" value="1"/>
</dbReference>
<name>A0A7C9TLF7_9BURK</name>
<dbReference type="Gene3D" id="1.10.390.10">
    <property type="entry name" value="Neutral Protease Domain 2"/>
    <property type="match status" value="1"/>
</dbReference>
<dbReference type="Pfam" id="PF17899">
    <property type="entry name" value="Peptidase_M61_N"/>
    <property type="match status" value="1"/>
</dbReference>
<protein>
    <submittedName>
        <fullName evidence="2">M61 family metallopeptidase</fullName>
    </submittedName>
</protein>
<sequence>MITFRVDVAQAAAHRFAVTLTVPQPPARCRLSLPTWIPGSYMVREFARHLGPLEARQGEAACAVRQLDKCTWDVACEGSTALVLRYEVYAFDNSVRCAWLEDCRGFFNPTSLCLRVEGREDEPHELRLGQLPRGWDVAVALPPGPRPRTWKAADYDELADSPVELGPFWRGRFEACGVPHEFVVAGAWPGMDGERLLADTQRLCEAQIRFWHGKGRPPFARYVFMLNAVEEGYGGLEHRASTALIANRRDLPRTGMPETSEGYQTLLGLISHEYFHTWNVKRLKPREFLRYDYARENYTELLWFFEGFTSYYDDLFLRRVGLMDTARYLKALARTVNGVAQAPGQAWHSVAQASFDAWVKYYRPDENSPNATVSYYTKGSLVALLLDLRLRAAGAAGLDAVMRRLWKGSLRHGVTEAAILAAVSAEGGPALAGALIQWVHGRDPLPLAPALEAMGVSVTQEATALAQRLGLRMQEGAEGLKVKVVLRGGLAEAAGLSAGDELLAADGWRLRRLEDLRQWVLPTQACELTVVRGQRLRTLRLAAEQSAEAAAGQQVRLGLQTPSDAEIAARRLAWLGE</sequence>
<dbReference type="InterPro" id="IPR007963">
    <property type="entry name" value="Peptidase_M61_catalytic"/>
</dbReference>
<dbReference type="SUPFAM" id="SSF50156">
    <property type="entry name" value="PDZ domain-like"/>
    <property type="match status" value="1"/>
</dbReference>
<accession>A0A7C9TLF7</accession>
<dbReference type="InterPro" id="IPR024191">
    <property type="entry name" value="Peptidase_M61"/>
</dbReference>
<dbReference type="Pfam" id="PF05299">
    <property type="entry name" value="Peptidase_M61"/>
    <property type="match status" value="1"/>
</dbReference>
<comment type="caution">
    <text evidence="2">The sequence shown here is derived from an EMBL/GenBank/DDBJ whole genome shotgun (WGS) entry which is preliminary data.</text>
</comment>
<dbReference type="RefSeq" id="WP_163457402.1">
    <property type="nucleotide sequence ID" value="NZ_JAAGOH010000010.1"/>
</dbReference>
<proteinExistence type="predicted"/>
<feature type="domain" description="PDZ" evidence="1">
    <location>
        <begin position="455"/>
        <end position="507"/>
    </location>
</feature>
<dbReference type="SMART" id="SM00228">
    <property type="entry name" value="PDZ"/>
    <property type="match status" value="1"/>
</dbReference>
<dbReference type="AlphaFoldDB" id="A0A7C9TLF7"/>
<evidence type="ECO:0000259" key="1">
    <source>
        <dbReference type="PROSITE" id="PS50106"/>
    </source>
</evidence>
<dbReference type="Gene3D" id="2.30.42.10">
    <property type="match status" value="1"/>
</dbReference>
<dbReference type="EMBL" id="JAAGOH010000010">
    <property type="protein sequence ID" value="NDY91547.1"/>
    <property type="molecule type" value="Genomic_DNA"/>
</dbReference>
<dbReference type="InterPro" id="IPR040756">
    <property type="entry name" value="Peptidase_M61_N"/>
</dbReference>
<reference evidence="2 3" key="1">
    <citation type="submission" date="2020-02" db="EMBL/GenBank/DDBJ databases">
        <title>Ideonella bacterium strain TBM-1.</title>
        <authorList>
            <person name="Chen W.-M."/>
        </authorList>
    </citation>
    <scope>NUCLEOTIDE SEQUENCE [LARGE SCALE GENOMIC DNA]</scope>
    <source>
        <strain evidence="2 3">TBM-1</strain>
    </source>
</reference>
<evidence type="ECO:0000313" key="3">
    <source>
        <dbReference type="Proteomes" id="UP000484255"/>
    </source>
</evidence>
<dbReference type="InterPro" id="IPR001478">
    <property type="entry name" value="PDZ"/>
</dbReference>
<dbReference type="PIRSF" id="PIRSF016493">
    <property type="entry name" value="Glycyl_aminpptds"/>
    <property type="match status" value="1"/>
</dbReference>